<proteinExistence type="predicted"/>
<dbReference type="EMBL" id="JAZAQF010000007">
    <property type="protein sequence ID" value="MFG3816354.1"/>
    <property type="molecule type" value="Genomic_DNA"/>
</dbReference>
<gene>
    <name evidence="1" type="ORF">VPK24_01790</name>
</gene>
<protein>
    <submittedName>
        <fullName evidence="1">Sigma-70 family RNA polymerase sigma factor</fullName>
    </submittedName>
</protein>
<organism evidence="1 2">
    <name type="scientific">Limnothrix redekei LRLZ20PSL1</name>
    <dbReference type="NCBI Taxonomy" id="3112953"/>
    <lineage>
        <taxon>Bacteria</taxon>
        <taxon>Bacillati</taxon>
        <taxon>Cyanobacteriota</taxon>
        <taxon>Cyanophyceae</taxon>
        <taxon>Pseudanabaenales</taxon>
        <taxon>Pseudanabaenaceae</taxon>
        <taxon>Limnothrix</taxon>
    </lineage>
</organism>
<keyword evidence="2" id="KW-1185">Reference proteome</keyword>
<evidence type="ECO:0000313" key="1">
    <source>
        <dbReference type="EMBL" id="MFG3816354.1"/>
    </source>
</evidence>
<sequence>MDAPSFHECRHPIVQSLNQYSDSELLDLFKRYPDSGRYFVALFCRYSPIVYSLVQHSAPSDAQADYLFAQIWFRIFRELPTLDLERARATRIDRADEFTLQNWLINMTALMVNQAELPPVESIHYSLTAAPPPLWCYLQSALDRQDPTARLMVLMAQTLHWSEPRIAAYLQAEGESLSPAAVRAKLRQSYRALESALPPDIRAIYLGESFDGPGAGEAETALN</sequence>
<reference evidence="2" key="1">
    <citation type="journal article" date="2024" name="Algal Res.">
        <title>Biochemical, toxicological and genomic investigation of a high-biomass producing Limnothrix strain isolated from Italian shallow drinking water reservoir.</title>
        <authorList>
            <person name="Simonazzi M."/>
            <person name="Shishido T.K."/>
            <person name="Delbaje E."/>
            <person name="Wahlsten M."/>
            <person name="Fewer D.P."/>
            <person name="Sivonen K."/>
            <person name="Pezzolesi L."/>
            <person name="Pistocchi R."/>
        </authorList>
    </citation>
    <scope>NUCLEOTIDE SEQUENCE [LARGE SCALE GENOMIC DNA]</scope>
    <source>
        <strain evidence="2">LRLZ20PSL1</strain>
    </source>
</reference>
<accession>A0ABW7C8A0</accession>
<dbReference type="RefSeq" id="WP_099534129.1">
    <property type="nucleotide sequence ID" value="NZ_JAZAQF010000007.1"/>
</dbReference>
<name>A0ABW7C8A0_9CYAN</name>
<comment type="caution">
    <text evidence="1">The sequence shown here is derived from an EMBL/GenBank/DDBJ whole genome shotgun (WGS) entry which is preliminary data.</text>
</comment>
<evidence type="ECO:0000313" key="2">
    <source>
        <dbReference type="Proteomes" id="UP001604335"/>
    </source>
</evidence>
<dbReference type="Proteomes" id="UP001604335">
    <property type="component" value="Unassembled WGS sequence"/>
</dbReference>